<feature type="region of interest" description="Disordered" evidence="1">
    <location>
        <begin position="42"/>
        <end position="73"/>
    </location>
</feature>
<gene>
    <name evidence="2" type="ORF">HDF08_003281</name>
</gene>
<evidence type="ECO:0000313" key="3">
    <source>
        <dbReference type="Proteomes" id="UP000564385"/>
    </source>
</evidence>
<evidence type="ECO:0000256" key="1">
    <source>
        <dbReference type="SAM" id="MobiDB-lite"/>
    </source>
</evidence>
<dbReference type="AlphaFoldDB" id="A0A852VJ46"/>
<name>A0A852VJ46_9BACT</name>
<proteinExistence type="predicted"/>
<accession>A0A852VJ46</accession>
<reference evidence="2 3" key="1">
    <citation type="submission" date="2020-07" db="EMBL/GenBank/DDBJ databases">
        <title>Genomic Encyclopedia of Type Strains, Phase IV (KMG-V): Genome sequencing to study the core and pangenomes of soil and plant-associated prokaryotes.</title>
        <authorList>
            <person name="Whitman W."/>
        </authorList>
    </citation>
    <scope>NUCLEOTIDE SEQUENCE [LARGE SCALE GENOMIC DNA]</scope>
    <source>
        <strain evidence="2 3">M8UP22</strain>
    </source>
</reference>
<feature type="region of interest" description="Disordered" evidence="1">
    <location>
        <begin position="1"/>
        <end position="27"/>
    </location>
</feature>
<protein>
    <submittedName>
        <fullName evidence="2">Uncharacterized protein</fullName>
    </submittedName>
</protein>
<dbReference type="EMBL" id="JACCCU010000002">
    <property type="protein sequence ID" value="NYF91179.1"/>
    <property type="molecule type" value="Genomic_DNA"/>
</dbReference>
<feature type="compositionally biased region" description="Basic and acidic residues" evidence="1">
    <location>
        <begin position="12"/>
        <end position="23"/>
    </location>
</feature>
<organism evidence="2 3">
    <name type="scientific">Tunturiibacter lichenicola</name>
    <dbReference type="NCBI Taxonomy" id="2051959"/>
    <lineage>
        <taxon>Bacteria</taxon>
        <taxon>Pseudomonadati</taxon>
        <taxon>Acidobacteriota</taxon>
        <taxon>Terriglobia</taxon>
        <taxon>Terriglobales</taxon>
        <taxon>Acidobacteriaceae</taxon>
        <taxon>Tunturiibacter</taxon>
    </lineage>
</organism>
<comment type="caution">
    <text evidence="2">The sequence shown here is derived from an EMBL/GenBank/DDBJ whole genome shotgun (WGS) entry which is preliminary data.</text>
</comment>
<evidence type="ECO:0000313" key="2">
    <source>
        <dbReference type="EMBL" id="NYF91179.1"/>
    </source>
</evidence>
<dbReference type="Proteomes" id="UP000564385">
    <property type="component" value="Unassembled WGS sequence"/>
</dbReference>
<sequence length="92" mass="10498">MAEQVPTIARLLKPEKDSSDRRPVKNKVQKRGVFFLLQKVTAKTPRQPHNSPQRHHDLPAKNTIKNAKPPAKSPIHHAAIFLVAKFRKITPR</sequence>